<dbReference type="CDD" id="cd03479">
    <property type="entry name" value="Rieske_RO_Alpha_PhDO_like"/>
    <property type="match status" value="1"/>
</dbReference>
<evidence type="ECO:0000313" key="7">
    <source>
        <dbReference type="EMBL" id="CAB5033940.1"/>
    </source>
</evidence>
<dbReference type="Pfam" id="PF19301">
    <property type="entry name" value="LigXa_C"/>
    <property type="match status" value="1"/>
</dbReference>
<dbReference type="GO" id="GO:0005506">
    <property type="term" value="F:iron ion binding"/>
    <property type="evidence" value="ECO:0007669"/>
    <property type="project" value="InterPro"/>
</dbReference>
<gene>
    <name evidence="7" type="ORF">UFOPK4112_01973</name>
</gene>
<protein>
    <submittedName>
        <fullName evidence="7">Unannotated protein</fullName>
    </submittedName>
</protein>
<dbReference type="InterPro" id="IPR015881">
    <property type="entry name" value="ARHD_Rieske_2Fe_2S"/>
</dbReference>
<feature type="domain" description="Rieske" evidence="6">
    <location>
        <begin position="11"/>
        <end position="115"/>
    </location>
</feature>
<dbReference type="SUPFAM" id="SSF55961">
    <property type="entry name" value="Bet v1-like"/>
    <property type="match status" value="1"/>
</dbReference>
<reference evidence="7" key="1">
    <citation type="submission" date="2020-05" db="EMBL/GenBank/DDBJ databases">
        <authorList>
            <person name="Chiriac C."/>
            <person name="Salcher M."/>
            <person name="Ghai R."/>
            <person name="Kavagutti S V."/>
        </authorList>
    </citation>
    <scope>NUCLEOTIDE SEQUENCE</scope>
</reference>
<dbReference type="GO" id="GO:0051537">
    <property type="term" value="F:2 iron, 2 sulfur cluster binding"/>
    <property type="evidence" value="ECO:0007669"/>
    <property type="project" value="UniProtKB-KW"/>
</dbReference>
<sequence length="406" mass="45526">MGQMVRRYWLPALTGAELEVDGSPKHVRLLGEDLVAFRDSKGRVGLLDELCPHRGASLLLARNEECGLRCLYHGLKVDVSGAVVDMPTEPDAASYKERVRARSYPVREAGGIIWAYMGPPGSEPPFMDFEFTSLPEAQRVLVKAPINCNWMQCLEGVLDSAHTNYLHTDTIRPKAGLSKSFYTDESLKVDRPSMDGQPRLEVKNTPYGFRYAAIRKPITDPDKYAYIRVTTFVAPIYGLFAAQAGWGSLQAFVPVDDEHTMLYFVRYSYDREINAEERKRHLNWSGVGTGNDLLRTRENRWLQDRDAMKRGESHSGLFGVQMEDAVVQESMGPLFDRSKENLCASDMAVVRLRSLMLQSMRNFIDKGQAPLGLAEPVSYGELRAEELMLPLGAPWQDNRGTAPASA</sequence>
<keyword evidence="2" id="KW-0479">Metal-binding</keyword>
<dbReference type="InterPro" id="IPR017941">
    <property type="entry name" value="Rieske_2Fe-2S"/>
</dbReference>
<dbReference type="InterPro" id="IPR050584">
    <property type="entry name" value="Cholesterol_7-desaturase"/>
</dbReference>
<evidence type="ECO:0000256" key="4">
    <source>
        <dbReference type="ARBA" id="ARBA00023004"/>
    </source>
</evidence>
<evidence type="ECO:0000256" key="1">
    <source>
        <dbReference type="ARBA" id="ARBA00022714"/>
    </source>
</evidence>
<dbReference type="PANTHER" id="PTHR21266:SF59">
    <property type="entry name" value="BLR4922 PROTEIN"/>
    <property type="match status" value="1"/>
</dbReference>
<evidence type="ECO:0000256" key="5">
    <source>
        <dbReference type="ARBA" id="ARBA00023014"/>
    </source>
</evidence>
<evidence type="ECO:0000259" key="6">
    <source>
        <dbReference type="PROSITE" id="PS51296"/>
    </source>
</evidence>
<dbReference type="AlphaFoldDB" id="A0A6J7S0A3"/>
<dbReference type="SUPFAM" id="SSF50022">
    <property type="entry name" value="ISP domain"/>
    <property type="match status" value="1"/>
</dbReference>
<keyword evidence="3" id="KW-0560">Oxidoreductase</keyword>
<dbReference type="Gene3D" id="3.90.380.10">
    <property type="entry name" value="Naphthalene 1,2-dioxygenase Alpha Subunit, Chain A, domain 1"/>
    <property type="match status" value="1"/>
</dbReference>
<organism evidence="7">
    <name type="scientific">freshwater metagenome</name>
    <dbReference type="NCBI Taxonomy" id="449393"/>
    <lineage>
        <taxon>unclassified sequences</taxon>
        <taxon>metagenomes</taxon>
        <taxon>ecological metagenomes</taxon>
    </lineage>
</organism>
<dbReference type="GO" id="GO:0016491">
    <property type="term" value="F:oxidoreductase activity"/>
    <property type="evidence" value="ECO:0007669"/>
    <property type="project" value="UniProtKB-KW"/>
</dbReference>
<dbReference type="InterPro" id="IPR036922">
    <property type="entry name" value="Rieske_2Fe-2S_sf"/>
</dbReference>
<dbReference type="PANTHER" id="PTHR21266">
    <property type="entry name" value="IRON-SULFUR DOMAIN CONTAINING PROTEIN"/>
    <property type="match status" value="1"/>
</dbReference>
<dbReference type="Pfam" id="PF00355">
    <property type="entry name" value="Rieske"/>
    <property type="match status" value="1"/>
</dbReference>
<keyword evidence="5" id="KW-0411">Iron-sulfur</keyword>
<accession>A0A6J7S0A3</accession>
<dbReference type="PROSITE" id="PS51296">
    <property type="entry name" value="RIESKE"/>
    <property type="match status" value="1"/>
</dbReference>
<dbReference type="PROSITE" id="PS00570">
    <property type="entry name" value="RING_HYDROXYL_ALPHA"/>
    <property type="match status" value="1"/>
</dbReference>
<keyword evidence="1" id="KW-0001">2Fe-2S</keyword>
<dbReference type="EMBL" id="CAFBPM010000051">
    <property type="protein sequence ID" value="CAB5033940.1"/>
    <property type="molecule type" value="Genomic_DNA"/>
</dbReference>
<dbReference type="InterPro" id="IPR045623">
    <property type="entry name" value="LigXa_C"/>
</dbReference>
<keyword evidence="4" id="KW-0408">Iron</keyword>
<name>A0A6J7S0A3_9ZZZZ</name>
<dbReference type="Gene3D" id="2.102.10.10">
    <property type="entry name" value="Rieske [2Fe-2S] iron-sulphur domain"/>
    <property type="match status" value="1"/>
</dbReference>
<proteinExistence type="predicted"/>
<evidence type="ECO:0000256" key="3">
    <source>
        <dbReference type="ARBA" id="ARBA00023002"/>
    </source>
</evidence>
<evidence type="ECO:0000256" key="2">
    <source>
        <dbReference type="ARBA" id="ARBA00022723"/>
    </source>
</evidence>